<protein>
    <submittedName>
        <fullName evidence="2">Uncharacterized protein</fullName>
    </submittedName>
</protein>
<reference evidence="2 3" key="1">
    <citation type="journal article" date="2019" name="Nat. Ecol. Evol.">
        <title>Megaphylogeny resolves global patterns of mushroom evolution.</title>
        <authorList>
            <person name="Varga T."/>
            <person name="Krizsan K."/>
            <person name="Foldi C."/>
            <person name="Dima B."/>
            <person name="Sanchez-Garcia M."/>
            <person name="Sanchez-Ramirez S."/>
            <person name="Szollosi G.J."/>
            <person name="Szarkandi J.G."/>
            <person name="Papp V."/>
            <person name="Albert L."/>
            <person name="Andreopoulos W."/>
            <person name="Angelini C."/>
            <person name="Antonin V."/>
            <person name="Barry K.W."/>
            <person name="Bougher N.L."/>
            <person name="Buchanan P."/>
            <person name="Buyck B."/>
            <person name="Bense V."/>
            <person name="Catcheside P."/>
            <person name="Chovatia M."/>
            <person name="Cooper J."/>
            <person name="Damon W."/>
            <person name="Desjardin D."/>
            <person name="Finy P."/>
            <person name="Geml J."/>
            <person name="Haridas S."/>
            <person name="Hughes K."/>
            <person name="Justo A."/>
            <person name="Karasinski D."/>
            <person name="Kautmanova I."/>
            <person name="Kiss B."/>
            <person name="Kocsube S."/>
            <person name="Kotiranta H."/>
            <person name="LaButti K.M."/>
            <person name="Lechner B.E."/>
            <person name="Liimatainen K."/>
            <person name="Lipzen A."/>
            <person name="Lukacs Z."/>
            <person name="Mihaltcheva S."/>
            <person name="Morgado L.N."/>
            <person name="Niskanen T."/>
            <person name="Noordeloos M.E."/>
            <person name="Ohm R.A."/>
            <person name="Ortiz-Santana B."/>
            <person name="Ovrebo C."/>
            <person name="Racz N."/>
            <person name="Riley R."/>
            <person name="Savchenko A."/>
            <person name="Shiryaev A."/>
            <person name="Soop K."/>
            <person name="Spirin V."/>
            <person name="Szebenyi C."/>
            <person name="Tomsovsky M."/>
            <person name="Tulloss R.E."/>
            <person name="Uehling J."/>
            <person name="Grigoriev I.V."/>
            <person name="Vagvolgyi C."/>
            <person name="Papp T."/>
            <person name="Martin F.M."/>
            <person name="Miettinen O."/>
            <person name="Hibbett D.S."/>
            <person name="Nagy L.G."/>
        </authorList>
    </citation>
    <scope>NUCLEOTIDE SEQUENCE [LARGE SCALE GENOMIC DNA]</scope>
    <source>
        <strain evidence="2 3">OMC1185</strain>
    </source>
</reference>
<feature type="region of interest" description="Disordered" evidence="1">
    <location>
        <begin position="105"/>
        <end position="126"/>
    </location>
</feature>
<evidence type="ECO:0000256" key="1">
    <source>
        <dbReference type="SAM" id="MobiDB-lite"/>
    </source>
</evidence>
<keyword evidence="3" id="KW-1185">Reference proteome</keyword>
<accession>A0A5C3N2Z0</accession>
<name>A0A5C3N2Z0_9AGAM</name>
<sequence>MPFVLFAAMQAVEQTLSCTAGVPISWIWLQQTPYPRTVALGRRSILGPMANKLKSPSYFIFFTAGHFDRRALVSQTLPPPNSPMLERPFRQSSLTLSDTARGRFGVNPTAFSGDSETAAPPAVRPT</sequence>
<gene>
    <name evidence="2" type="ORF">OE88DRAFT_1659391</name>
</gene>
<proteinExistence type="predicted"/>
<dbReference type="Proteomes" id="UP000305948">
    <property type="component" value="Unassembled WGS sequence"/>
</dbReference>
<evidence type="ECO:0000313" key="2">
    <source>
        <dbReference type="EMBL" id="TFK51395.1"/>
    </source>
</evidence>
<evidence type="ECO:0000313" key="3">
    <source>
        <dbReference type="Proteomes" id="UP000305948"/>
    </source>
</evidence>
<dbReference type="EMBL" id="ML213511">
    <property type="protein sequence ID" value="TFK51395.1"/>
    <property type="molecule type" value="Genomic_DNA"/>
</dbReference>
<organism evidence="2 3">
    <name type="scientific">Heliocybe sulcata</name>
    <dbReference type="NCBI Taxonomy" id="5364"/>
    <lineage>
        <taxon>Eukaryota</taxon>
        <taxon>Fungi</taxon>
        <taxon>Dikarya</taxon>
        <taxon>Basidiomycota</taxon>
        <taxon>Agaricomycotina</taxon>
        <taxon>Agaricomycetes</taxon>
        <taxon>Gloeophyllales</taxon>
        <taxon>Gloeophyllaceae</taxon>
        <taxon>Heliocybe</taxon>
    </lineage>
</organism>
<dbReference type="AlphaFoldDB" id="A0A5C3N2Z0"/>